<protein>
    <submittedName>
        <fullName evidence="1">Uncharacterized protein</fullName>
    </submittedName>
</protein>
<sequence>MIEIDAIDSITNICIPNTPDIQYNTVFIRTTASSSTRILEYQLGLLKLKHIARIGMKILRTSWIVEAITAVSFG</sequence>
<evidence type="ECO:0000313" key="2">
    <source>
        <dbReference type="Proteomes" id="UP000231196"/>
    </source>
</evidence>
<name>A0A2M8BX37_9BACT</name>
<proteinExistence type="predicted"/>
<reference evidence="2" key="1">
    <citation type="submission" date="2017-09" db="EMBL/GenBank/DDBJ databases">
        <title>Depth-based differentiation of microbial function through sediment-hosted aquifers and enrichment of novel symbionts in the deep terrestrial subsurface.</title>
        <authorList>
            <person name="Probst A.J."/>
            <person name="Ladd B."/>
            <person name="Jarett J.K."/>
            <person name="Geller-Mcgrath D.E."/>
            <person name="Sieber C.M.K."/>
            <person name="Emerson J.B."/>
            <person name="Anantharaman K."/>
            <person name="Thomas B.C."/>
            <person name="Malmstrom R."/>
            <person name="Stieglmeier M."/>
            <person name="Klingl A."/>
            <person name="Woyke T."/>
            <person name="Ryan C.M."/>
            <person name="Banfield J.F."/>
        </authorList>
    </citation>
    <scope>NUCLEOTIDE SEQUENCE [LARGE SCALE GENOMIC DNA]</scope>
</reference>
<gene>
    <name evidence="1" type="ORF">CO104_01260</name>
</gene>
<dbReference type="EMBL" id="PFUC01000025">
    <property type="protein sequence ID" value="PJB48428.1"/>
    <property type="molecule type" value="Genomic_DNA"/>
</dbReference>
<organism evidence="1 2">
    <name type="scientific">Candidatus Collierbacteria bacterium CG_4_9_14_3_um_filter_43_16</name>
    <dbReference type="NCBI Taxonomy" id="1974532"/>
    <lineage>
        <taxon>Bacteria</taxon>
        <taxon>Candidatus Collieribacteriota</taxon>
    </lineage>
</organism>
<evidence type="ECO:0000313" key="1">
    <source>
        <dbReference type="EMBL" id="PJB48428.1"/>
    </source>
</evidence>
<dbReference type="Proteomes" id="UP000231196">
    <property type="component" value="Unassembled WGS sequence"/>
</dbReference>
<comment type="caution">
    <text evidence="1">The sequence shown here is derived from an EMBL/GenBank/DDBJ whole genome shotgun (WGS) entry which is preliminary data.</text>
</comment>
<dbReference type="AlphaFoldDB" id="A0A2M8BX37"/>
<accession>A0A2M8BX37</accession>